<dbReference type="KEGG" id="fro:AALO17_25070"/>
<dbReference type="EMBL" id="CP011391">
    <property type="protein sequence ID" value="AMK55641.1"/>
    <property type="molecule type" value="Genomic_DNA"/>
</dbReference>
<keyword evidence="2" id="KW-1185">Reference proteome</keyword>
<reference evidence="1 2" key="1">
    <citation type="journal article" date="2016" name="Gut Pathog.">
        <title>Whole genome sequencing of "Faecalibaculum rodentium" ALO17, isolated from C57BL/6J laboratory mouse feces.</title>
        <authorList>
            <person name="Lim S."/>
            <person name="Chang D.H."/>
            <person name="Ahn S."/>
            <person name="Kim B.C."/>
        </authorList>
    </citation>
    <scope>NUCLEOTIDE SEQUENCE [LARGE SCALE GENOMIC DNA]</scope>
    <source>
        <strain evidence="1 2">Alo17</strain>
    </source>
</reference>
<evidence type="ECO:0000313" key="1">
    <source>
        <dbReference type="EMBL" id="AMK55641.1"/>
    </source>
</evidence>
<proteinExistence type="predicted"/>
<name>A0A140DYB4_9FIRM</name>
<evidence type="ECO:0000313" key="2">
    <source>
        <dbReference type="Proteomes" id="UP000069771"/>
    </source>
</evidence>
<gene>
    <name evidence="1" type="ORF">AALO17_25070</name>
</gene>
<protein>
    <submittedName>
        <fullName evidence="1">Uncharacterized protein</fullName>
    </submittedName>
</protein>
<organism evidence="1 2">
    <name type="scientific">Faecalibaculum rodentium</name>
    <dbReference type="NCBI Taxonomy" id="1702221"/>
    <lineage>
        <taxon>Bacteria</taxon>
        <taxon>Bacillati</taxon>
        <taxon>Bacillota</taxon>
        <taxon>Erysipelotrichia</taxon>
        <taxon>Erysipelotrichales</taxon>
        <taxon>Erysipelotrichaceae</taxon>
        <taxon>Faecalibaculum</taxon>
    </lineage>
</organism>
<accession>A0A140DYB4</accession>
<dbReference type="AlphaFoldDB" id="A0A140DYB4"/>
<sequence length="44" mass="4938">MVNRGCCADEGRQWADCRWWKTGTLMAGKQRKGPVSVCRSLPVV</sequence>
<dbReference type="STRING" id="1702221.AALO17_25070"/>
<dbReference type="Proteomes" id="UP000069771">
    <property type="component" value="Chromosome"/>
</dbReference>